<gene>
    <name evidence="5" type="ORF">EDD76_10956</name>
</gene>
<dbReference type="InterPro" id="IPR037923">
    <property type="entry name" value="HTH-like"/>
</dbReference>
<dbReference type="SMART" id="SM00342">
    <property type="entry name" value="HTH_ARAC"/>
    <property type="match status" value="1"/>
</dbReference>
<dbReference type="Pfam" id="PF12833">
    <property type="entry name" value="HTH_18"/>
    <property type="match status" value="1"/>
</dbReference>
<dbReference type="InterPro" id="IPR003313">
    <property type="entry name" value="AraC-bd"/>
</dbReference>
<dbReference type="OrthoDB" id="9774814at2"/>
<comment type="caution">
    <text evidence="5">The sequence shown here is derived from an EMBL/GenBank/DDBJ whole genome shotgun (WGS) entry which is preliminary data.</text>
</comment>
<dbReference type="RefSeq" id="WP_031391802.1">
    <property type="nucleotide sequence ID" value="NZ_JPNB01000002.1"/>
</dbReference>
<protein>
    <submittedName>
        <fullName evidence="5">AraC-like DNA-binding protein</fullName>
    </submittedName>
</protein>
<dbReference type="InterPro" id="IPR014710">
    <property type="entry name" value="RmlC-like_jellyroll"/>
</dbReference>
<dbReference type="GO" id="GO:0043565">
    <property type="term" value="F:sequence-specific DNA binding"/>
    <property type="evidence" value="ECO:0007669"/>
    <property type="project" value="InterPro"/>
</dbReference>
<dbReference type="PANTHER" id="PTHR43280">
    <property type="entry name" value="ARAC-FAMILY TRANSCRIPTIONAL REGULATOR"/>
    <property type="match status" value="1"/>
</dbReference>
<dbReference type="SUPFAM" id="SSF46689">
    <property type="entry name" value="Homeodomain-like"/>
    <property type="match status" value="2"/>
</dbReference>
<evidence type="ECO:0000259" key="4">
    <source>
        <dbReference type="PROSITE" id="PS01124"/>
    </source>
</evidence>
<dbReference type="PROSITE" id="PS00041">
    <property type="entry name" value="HTH_ARAC_FAMILY_1"/>
    <property type="match status" value="1"/>
</dbReference>
<accession>A0A4R1QXW8</accession>
<dbReference type="EMBL" id="SLUO01000009">
    <property type="protein sequence ID" value="TCL57194.1"/>
    <property type="molecule type" value="Genomic_DNA"/>
</dbReference>
<dbReference type="STRING" id="1469948.GCA_000732725_03158"/>
<proteinExistence type="predicted"/>
<evidence type="ECO:0000313" key="6">
    <source>
        <dbReference type="Proteomes" id="UP000295718"/>
    </source>
</evidence>
<evidence type="ECO:0000256" key="2">
    <source>
        <dbReference type="ARBA" id="ARBA00023125"/>
    </source>
</evidence>
<keyword evidence="3" id="KW-0804">Transcription</keyword>
<dbReference type="GO" id="GO:0003700">
    <property type="term" value="F:DNA-binding transcription factor activity"/>
    <property type="evidence" value="ECO:0007669"/>
    <property type="project" value="InterPro"/>
</dbReference>
<evidence type="ECO:0000256" key="3">
    <source>
        <dbReference type="ARBA" id="ARBA00023163"/>
    </source>
</evidence>
<evidence type="ECO:0000313" key="5">
    <source>
        <dbReference type="EMBL" id="TCL57194.1"/>
    </source>
</evidence>
<keyword evidence="6" id="KW-1185">Reference proteome</keyword>
<dbReference type="InterPro" id="IPR009057">
    <property type="entry name" value="Homeodomain-like_sf"/>
</dbReference>
<reference evidence="5 6" key="1">
    <citation type="submission" date="2019-03" db="EMBL/GenBank/DDBJ databases">
        <title>Genomic Encyclopedia of Type Strains, Phase IV (KMG-IV): sequencing the most valuable type-strain genomes for metagenomic binning, comparative biology and taxonomic classification.</title>
        <authorList>
            <person name="Goeker M."/>
        </authorList>
    </citation>
    <scope>NUCLEOTIDE SEQUENCE [LARGE SCALE GENOMIC DNA]</scope>
    <source>
        <strain evidence="5 6">DSM 100556</strain>
    </source>
</reference>
<dbReference type="InterPro" id="IPR018062">
    <property type="entry name" value="HTH_AraC-typ_CS"/>
</dbReference>
<evidence type="ECO:0000256" key="1">
    <source>
        <dbReference type="ARBA" id="ARBA00023015"/>
    </source>
</evidence>
<feature type="domain" description="HTH araC/xylS-type" evidence="4">
    <location>
        <begin position="186"/>
        <end position="283"/>
    </location>
</feature>
<keyword evidence="2 5" id="KW-0238">DNA-binding</keyword>
<organism evidence="5 6">
    <name type="scientific">Kineothrix alysoides</name>
    <dbReference type="NCBI Taxonomy" id="1469948"/>
    <lineage>
        <taxon>Bacteria</taxon>
        <taxon>Bacillati</taxon>
        <taxon>Bacillota</taxon>
        <taxon>Clostridia</taxon>
        <taxon>Lachnospirales</taxon>
        <taxon>Lachnospiraceae</taxon>
        <taxon>Kineothrix</taxon>
    </lineage>
</organism>
<dbReference type="Proteomes" id="UP000295718">
    <property type="component" value="Unassembled WGS sequence"/>
</dbReference>
<dbReference type="Gene3D" id="2.60.120.10">
    <property type="entry name" value="Jelly Rolls"/>
    <property type="match status" value="1"/>
</dbReference>
<dbReference type="Gene3D" id="1.10.10.60">
    <property type="entry name" value="Homeodomain-like"/>
    <property type="match status" value="2"/>
</dbReference>
<name>A0A4R1QXW8_9FIRM</name>
<dbReference type="InterPro" id="IPR018060">
    <property type="entry name" value="HTH_AraC"/>
</dbReference>
<dbReference type="PROSITE" id="PS01124">
    <property type="entry name" value="HTH_ARAC_FAMILY_2"/>
    <property type="match status" value="1"/>
</dbReference>
<keyword evidence="1" id="KW-0805">Transcription regulation</keyword>
<dbReference type="AlphaFoldDB" id="A0A4R1QXW8"/>
<dbReference type="Pfam" id="PF02311">
    <property type="entry name" value="AraC_binding"/>
    <property type="match status" value="1"/>
</dbReference>
<dbReference type="SUPFAM" id="SSF51215">
    <property type="entry name" value="Regulatory protein AraC"/>
    <property type="match status" value="1"/>
</dbReference>
<dbReference type="PANTHER" id="PTHR43280:SF34">
    <property type="entry name" value="ARAC-FAMILY TRANSCRIPTIONAL REGULATOR"/>
    <property type="match status" value="1"/>
</dbReference>
<sequence>MKEFTSNMEAIQYCITNKYFSLAHLYSDEKPLDMHIHDCYEIYYSISGGKQFLIDNRFYTIEPGDIFFINQYESHHLTQIDARIHERIVLSIHPDYLSRISSKITDLSHCFTHRNADYPHKFHLDSDLGKRFIYLIHKIAEAEGFGTDLTERSALTELMVFLNKFFDESCHRKYKEAVTTNHAQVDDILSYINQHISEDLTLEMLSEYFYLSGSYLCRIFKSTTGTTINKYITARRITIAKALLNEGHSVTETCEKCGFNDYSNFLKSFTKAVGISPKKYARFNS</sequence>